<organism evidence="1 2">
    <name type="scientific">Hyalomma asiaticum</name>
    <name type="common">Tick</name>
    <dbReference type="NCBI Taxonomy" id="266040"/>
    <lineage>
        <taxon>Eukaryota</taxon>
        <taxon>Metazoa</taxon>
        <taxon>Ecdysozoa</taxon>
        <taxon>Arthropoda</taxon>
        <taxon>Chelicerata</taxon>
        <taxon>Arachnida</taxon>
        <taxon>Acari</taxon>
        <taxon>Parasitiformes</taxon>
        <taxon>Ixodida</taxon>
        <taxon>Ixodoidea</taxon>
        <taxon>Ixodidae</taxon>
        <taxon>Hyalomminae</taxon>
        <taxon>Hyalomma</taxon>
    </lineage>
</organism>
<reference evidence="1" key="1">
    <citation type="submission" date="2020-05" db="EMBL/GenBank/DDBJ databases">
        <title>Large-scale comparative analyses of tick genomes elucidate their genetic diversity and vector capacities.</title>
        <authorList>
            <person name="Jia N."/>
            <person name="Wang J."/>
            <person name="Shi W."/>
            <person name="Du L."/>
            <person name="Sun Y."/>
            <person name="Zhan W."/>
            <person name="Jiang J."/>
            <person name="Wang Q."/>
            <person name="Zhang B."/>
            <person name="Ji P."/>
            <person name="Sakyi L.B."/>
            <person name="Cui X."/>
            <person name="Yuan T."/>
            <person name="Jiang B."/>
            <person name="Yang W."/>
            <person name="Lam T.T.-Y."/>
            <person name="Chang Q."/>
            <person name="Ding S."/>
            <person name="Wang X."/>
            <person name="Zhu J."/>
            <person name="Ruan X."/>
            <person name="Zhao L."/>
            <person name="Wei J."/>
            <person name="Que T."/>
            <person name="Du C."/>
            <person name="Cheng J."/>
            <person name="Dai P."/>
            <person name="Han X."/>
            <person name="Huang E."/>
            <person name="Gao Y."/>
            <person name="Liu J."/>
            <person name="Shao H."/>
            <person name="Ye R."/>
            <person name="Li L."/>
            <person name="Wei W."/>
            <person name="Wang X."/>
            <person name="Wang C."/>
            <person name="Yang T."/>
            <person name="Huo Q."/>
            <person name="Li W."/>
            <person name="Guo W."/>
            <person name="Chen H."/>
            <person name="Zhou L."/>
            <person name="Ni X."/>
            <person name="Tian J."/>
            <person name="Zhou Y."/>
            <person name="Sheng Y."/>
            <person name="Liu T."/>
            <person name="Pan Y."/>
            <person name="Xia L."/>
            <person name="Li J."/>
            <person name="Zhao F."/>
            <person name="Cao W."/>
        </authorList>
    </citation>
    <scope>NUCLEOTIDE SEQUENCE</scope>
    <source>
        <strain evidence="1">Hyas-2018</strain>
    </source>
</reference>
<protein>
    <submittedName>
        <fullName evidence="1">Uncharacterized protein</fullName>
    </submittedName>
</protein>
<evidence type="ECO:0000313" key="2">
    <source>
        <dbReference type="Proteomes" id="UP000821845"/>
    </source>
</evidence>
<evidence type="ECO:0000313" key="1">
    <source>
        <dbReference type="EMBL" id="KAH6944411.1"/>
    </source>
</evidence>
<proteinExistence type="predicted"/>
<comment type="caution">
    <text evidence="1">The sequence shown here is derived from an EMBL/GenBank/DDBJ whole genome shotgun (WGS) entry which is preliminary data.</text>
</comment>
<gene>
    <name evidence="1" type="ORF">HPB50_002928</name>
</gene>
<name>A0ACB7TDU8_HYAAI</name>
<dbReference type="Proteomes" id="UP000821845">
    <property type="component" value="Chromosome 1"/>
</dbReference>
<dbReference type="EMBL" id="CM023481">
    <property type="protein sequence ID" value="KAH6944411.1"/>
    <property type="molecule type" value="Genomic_DNA"/>
</dbReference>
<sequence length="255" mass="29642">MSIDYALAPDRLVKVLQRLYIDEEGMHSLETTSVDFDWISLKPNDKTQEKNQGKLEKVAEQFEASLKREEAKTYEEYVSELCRIIERHKARSGKRPARYGRMPWWAKEFAAAWHERWEANRSRCRAVKMKDAVQTDVTWQRYLQLKRDVQALVQAKLAKSNALFRQNAAQKRAITDKPVQDMREALIGHEETLYGPLGCTRDPQLDERDSQGDERPEGLTEEEALKREFSRTSLDRARFRLRAPTASGQMASRPA</sequence>
<keyword evidence="2" id="KW-1185">Reference proteome</keyword>
<accession>A0ACB7TDU8</accession>